<accession>A0A8J6T4R1</accession>
<evidence type="ECO:0000313" key="2">
    <source>
        <dbReference type="Proteomes" id="UP000650524"/>
    </source>
</evidence>
<dbReference type="Proteomes" id="UP000650524">
    <property type="component" value="Unassembled WGS sequence"/>
</dbReference>
<evidence type="ECO:0000313" key="1">
    <source>
        <dbReference type="EMBL" id="MBC8178985.1"/>
    </source>
</evidence>
<comment type="caution">
    <text evidence="1">The sequence shown here is derived from an EMBL/GenBank/DDBJ whole genome shotgun (WGS) entry which is preliminary data.</text>
</comment>
<proteinExistence type="predicted"/>
<reference evidence="1 2" key="1">
    <citation type="submission" date="2020-08" db="EMBL/GenBank/DDBJ databases">
        <title>Bridging the membrane lipid divide: bacteria of the FCB group superphylum have the potential to synthesize archaeal ether lipids.</title>
        <authorList>
            <person name="Villanueva L."/>
            <person name="Von Meijenfeldt F.A.B."/>
            <person name="Westbye A.B."/>
            <person name="Yadav S."/>
            <person name="Hopmans E.C."/>
            <person name="Dutilh B.E."/>
            <person name="Sinninghe Damste J.S."/>
        </authorList>
    </citation>
    <scope>NUCLEOTIDE SEQUENCE [LARGE SCALE GENOMIC DNA]</scope>
    <source>
        <strain evidence="1">NIOZ-UU27</strain>
    </source>
</reference>
<organism evidence="1 2">
    <name type="scientific">Candidatus Desulfacyla euxinica</name>
    <dbReference type="NCBI Taxonomy" id="2841693"/>
    <lineage>
        <taxon>Bacteria</taxon>
        <taxon>Deltaproteobacteria</taxon>
        <taxon>Candidatus Desulfacyla</taxon>
    </lineage>
</organism>
<gene>
    <name evidence="1" type="ORF">H8E19_16395</name>
</gene>
<dbReference type="EMBL" id="JACNJD010000334">
    <property type="protein sequence ID" value="MBC8178985.1"/>
    <property type="molecule type" value="Genomic_DNA"/>
</dbReference>
<sequence>MGKLKKVPIQIYLEPEQDKIIGYLSKTSGKSKAAVIRLCISKYMDSLPPEKDPALGNMKLGASGRKDIAERHDEYLMSFGK</sequence>
<dbReference type="CDD" id="cd21631">
    <property type="entry name" value="RHH_CopG_NikR-like"/>
    <property type="match status" value="1"/>
</dbReference>
<name>A0A8J6T4R1_9DELT</name>
<dbReference type="AlphaFoldDB" id="A0A8J6T4R1"/>
<protein>
    <submittedName>
        <fullName evidence="1">Uncharacterized protein</fullName>
    </submittedName>
</protein>